<evidence type="ECO:0000313" key="3">
    <source>
        <dbReference type="Proteomes" id="UP000298058"/>
    </source>
</evidence>
<evidence type="ECO:0000313" key="2">
    <source>
        <dbReference type="EMBL" id="TGN19623.1"/>
    </source>
</evidence>
<feature type="transmembrane region" description="Helical" evidence="1">
    <location>
        <begin position="83"/>
        <end position="103"/>
    </location>
</feature>
<evidence type="ECO:0000256" key="1">
    <source>
        <dbReference type="SAM" id="Phobius"/>
    </source>
</evidence>
<keyword evidence="3" id="KW-1185">Reference proteome</keyword>
<evidence type="ECO:0008006" key="4">
    <source>
        <dbReference type="Google" id="ProtNLM"/>
    </source>
</evidence>
<name>A0A4R9LZ43_9LEPT</name>
<keyword evidence="1" id="KW-0472">Membrane</keyword>
<feature type="transmembrane region" description="Helical" evidence="1">
    <location>
        <begin position="186"/>
        <end position="207"/>
    </location>
</feature>
<protein>
    <recommendedName>
        <fullName evidence="4">FAR-17a/AIG1-like protein</fullName>
    </recommendedName>
</protein>
<keyword evidence="1" id="KW-1133">Transmembrane helix</keyword>
<dbReference type="AlphaFoldDB" id="A0A4R9LZ43"/>
<dbReference type="NCBIfam" id="NF038065">
    <property type="entry name" value="Pr6Pr"/>
    <property type="match status" value="1"/>
</dbReference>
<dbReference type="OrthoDB" id="9809977at2"/>
<comment type="caution">
    <text evidence="2">The sequence shown here is derived from an EMBL/GenBank/DDBJ whole genome shotgun (WGS) entry which is preliminary data.</text>
</comment>
<organism evidence="2 3">
    <name type="scientific">Leptospira idonii</name>
    <dbReference type="NCBI Taxonomy" id="1193500"/>
    <lineage>
        <taxon>Bacteria</taxon>
        <taxon>Pseudomonadati</taxon>
        <taxon>Spirochaetota</taxon>
        <taxon>Spirochaetia</taxon>
        <taxon>Leptospirales</taxon>
        <taxon>Leptospiraceae</taxon>
        <taxon>Leptospira</taxon>
    </lineage>
</organism>
<sequence>MRSLFIFQFISSVICIFTLGAQLALSLTVAEDRGSSYGLAVINYFSYMTIWTNILIAAYFFLPLTFPKSKLNEFLHRSTVETGILVYILIVGIVYHLLLSGVWNPQGLQYIVDINLHSTVPLLYIVYWLMYIEKGNQVYKNAFFWLLYPMIYAIYIFIRGEIIHIYPYPFTDVLKLGYAVSLRNFLFLSLAYYILGIFIVAIDRLFFRLKTRHGR</sequence>
<feature type="transmembrane region" description="Helical" evidence="1">
    <location>
        <begin position="109"/>
        <end position="130"/>
    </location>
</feature>
<dbReference type="EMBL" id="RQHW01000028">
    <property type="protein sequence ID" value="TGN19623.1"/>
    <property type="molecule type" value="Genomic_DNA"/>
</dbReference>
<dbReference type="Proteomes" id="UP000298058">
    <property type="component" value="Unassembled WGS sequence"/>
</dbReference>
<reference evidence="2" key="1">
    <citation type="journal article" date="2019" name="PLoS Negl. Trop. Dis.">
        <title>Revisiting the worldwide diversity of Leptospira species in the environment.</title>
        <authorList>
            <person name="Vincent A.T."/>
            <person name="Schiettekatte O."/>
            <person name="Bourhy P."/>
            <person name="Veyrier F.J."/>
            <person name="Picardeau M."/>
        </authorList>
    </citation>
    <scope>NUCLEOTIDE SEQUENCE [LARGE SCALE GENOMIC DNA]</scope>
    <source>
        <strain evidence="2">201300427</strain>
    </source>
</reference>
<dbReference type="RefSeq" id="WP_135759939.1">
    <property type="nucleotide sequence ID" value="NZ_RQHW01000028.1"/>
</dbReference>
<gene>
    <name evidence="2" type="ORF">EHS15_07505</name>
</gene>
<accession>A0A4R9LZ43</accession>
<feature type="transmembrane region" description="Helical" evidence="1">
    <location>
        <begin position="142"/>
        <end position="166"/>
    </location>
</feature>
<proteinExistence type="predicted"/>
<feature type="transmembrane region" description="Helical" evidence="1">
    <location>
        <begin position="42"/>
        <end position="62"/>
    </location>
</feature>
<dbReference type="InterPro" id="IPR049713">
    <property type="entry name" value="Pr6Pr-like"/>
</dbReference>
<keyword evidence="1" id="KW-0812">Transmembrane</keyword>